<evidence type="ECO:0000313" key="2">
    <source>
        <dbReference type="Proteomes" id="UP000250796"/>
    </source>
</evidence>
<dbReference type="Pfam" id="PF13552">
    <property type="entry name" value="DUF4127"/>
    <property type="match status" value="1"/>
</dbReference>
<organism evidence="1 2">
    <name type="scientific">Mesotoga infera</name>
    <dbReference type="NCBI Taxonomy" id="1236046"/>
    <lineage>
        <taxon>Bacteria</taxon>
        <taxon>Thermotogati</taxon>
        <taxon>Thermotogota</taxon>
        <taxon>Thermotogae</taxon>
        <taxon>Kosmotogales</taxon>
        <taxon>Kosmotogaceae</taxon>
        <taxon>Mesotoga</taxon>
    </lineage>
</organism>
<dbReference type="EMBL" id="LS974202">
    <property type="protein sequence ID" value="SSC12937.1"/>
    <property type="molecule type" value="Genomic_DNA"/>
</dbReference>
<name>A0A7Z7LFC2_9BACT</name>
<keyword evidence="2" id="KW-1185">Reference proteome</keyword>
<reference evidence="1 2" key="1">
    <citation type="submission" date="2017-01" db="EMBL/GenBank/DDBJ databases">
        <authorList>
            <person name="Erauso G."/>
        </authorList>
    </citation>
    <scope>NUCLEOTIDE SEQUENCE [LARGE SCALE GENOMIC DNA]</scope>
    <source>
        <strain evidence="1">MESINF1</strain>
    </source>
</reference>
<protein>
    <recommendedName>
        <fullName evidence="3">DUF4127 family protein</fullName>
    </recommendedName>
</protein>
<dbReference type="Proteomes" id="UP000250796">
    <property type="component" value="Chromosome MESINF"/>
</dbReference>
<sequence>MKAVVLPMDERPPNYSMVQKIGKMLGLEIRLPGRELLGRYMRPGKCEELGLWLIEESGDAFVISVDMLLFGGLIASRAGDVSEPEALKRLELIRELRERNPSSRILLSSIVRRASISVSSAGSRELWERLNRYLRAIGNGQDSEARSIESTFPWGFLESYYRLRNRNHIVNRACVELVKEKVADLLVLAQEDTFPNGPQKRELEALEKLSLESGVAESVFIHNGADEVIQELLTFTSADRQPLSVDLIYDSPETEKKVMDFEDRRFGENVKSHMRLVGLTVSEESQTSIFIAGSDVEKALEKLEDLSKKKKRIFILDVFRANGSNRQFVEAFLNMGLENIWGYSGWNTASNSLGTLLAVVVAACRSTNSSGEIGSFYLSRLLDDHLYQGVLRDELEKRIRDVGGDEYRVSESGRLFEEFRDDLFIPRAVELIERYFYGRRHDVFGGVVKKGSISIADFFLPWDRTFECDLELIEEGRECRR</sequence>
<gene>
    <name evidence="1" type="ORF">MESINF_1493</name>
</gene>
<evidence type="ECO:0008006" key="3">
    <source>
        <dbReference type="Google" id="ProtNLM"/>
    </source>
</evidence>
<dbReference type="KEGG" id="minf:MESINF_1493"/>
<proteinExistence type="predicted"/>
<dbReference type="RefSeq" id="WP_169699152.1">
    <property type="nucleotide sequence ID" value="NZ_LS974202.1"/>
</dbReference>
<evidence type="ECO:0000313" key="1">
    <source>
        <dbReference type="EMBL" id="SSC12937.1"/>
    </source>
</evidence>
<dbReference type="InterPro" id="IPR025394">
    <property type="entry name" value="DUF4127"/>
</dbReference>
<dbReference type="AlphaFoldDB" id="A0A7Z7LFC2"/>
<accession>A0A7Z7LFC2</accession>